<organism evidence="1 2">
    <name type="scientific">Snodgrassella alvi</name>
    <dbReference type="NCBI Taxonomy" id="1196083"/>
    <lineage>
        <taxon>Bacteria</taxon>
        <taxon>Pseudomonadati</taxon>
        <taxon>Pseudomonadota</taxon>
        <taxon>Betaproteobacteria</taxon>
        <taxon>Neisseriales</taxon>
        <taxon>Neisseriaceae</taxon>
        <taxon>Snodgrassella</taxon>
    </lineage>
</organism>
<protein>
    <submittedName>
        <fullName evidence="1">Uncharacterized protein</fullName>
    </submittedName>
</protein>
<evidence type="ECO:0000313" key="2">
    <source>
        <dbReference type="Proteomes" id="UP000229970"/>
    </source>
</evidence>
<dbReference type="Pfam" id="PF22398">
    <property type="entry name" value="DUF6978"/>
    <property type="match status" value="1"/>
</dbReference>
<dbReference type="EMBL" id="MEIP01000002">
    <property type="protein sequence ID" value="PIT50286.1"/>
    <property type="molecule type" value="Genomic_DNA"/>
</dbReference>
<dbReference type="RefSeq" id="WP_100138713.1">
    <property type="nucleotide sequence ID" value="NZ_MEIP01000002.1"/>
</dbReference>
<accession>A0A2N9XPN1</accession>
<gene>
    <name evidence="1" type="ORF">BHC46_01115</name>
</gene>
<dbReference type="InterPro" id="IPR053916">
    <property type="entry name" value="DUF6978"/>
</dbReference>
<evidence type="ECO:0000313" key="1">
    <source>
        <dbReference type="EMBL" id="PIT50286.1"/>
    </source>
</evidence>
<dbReference type="AlphaFoldDB" id="A0A2N9XPN1"/>
<reference evidence="1 2" key="1">
    <citation type="journal article" date="2017" name="MBio">
        <title>Type VI secretion-mediated competition in the bee gut microbiome.</title>
        <authorList>
            <person name="Steele M.I."/>
            <person name="Kwong W.K."/>
            <person name="Powell J.E."/>
            <person name="Whiteley M."/>
            <person name="Moran N.A."/>
        </authorList>
    </citation>
    <scope>NUCLEOTIDE SEQUENCE [LARGE SCALE GENOMIC DNA]</scope>
    <source>
        <strain evidence="1 2">Ruf1-X</strain>
    </source>
</reference>
<proteinExistence type="predicted"/>
<dbReference type="Proteomes" id="UP000229970">
    <property type="component" value="Unassembled WGS sequence"/>
</dbReference>
<name>A0A2N9XPN1_9NEIS</name>
<comment type="caution">
    <text evidence="1">The sequence shown here is derived from an EMBL/GenBank/DDBJ whole genome shotgun (WGS) entry which is preliminary data.</text>
</comment>
<sequence>MDSRILSDDDIIKLIKCQKQTTNRPKCTPDFRHKKKNYYLTCKDFPDHQFMLYYRQNNEENDDYSVGLMVTFPCGKQLTLIRFNGSSHCHPNRIEKEVIEWEPHIHIATQRYIQTGIPNGYAQKTDKYQCVDEALEYACKYCNIQGIIKDSHYPRLI</sequence>